<keyword evidence="1" id="KW-1133">Transmembrane helix</keyword>
<proteinExistence type="predicted"/>
<name>A0ABQ5EMT4_9ASTR</name>
<keyword evidence="1" id="KW-0812">Transmembrane</keyword>
<keyword evidence="1" id="KW-0472">Membrane</keyword>
<reference evidence="2" key="2">
    <citation type="submission" date="2022-01" db="EMBL/GenBank/DDBJ databases">
        <authorList>
            <person name="Yamashiro T."/>
            <person name="Shiraishi A."/>
            <person name="Satake H."/>
            <person name="Nakayama K."/>
        </authorList>
    </citation>
    <scope>NUCLEOTIDE SEQUENCE</scope>
</reference>
<organism evidence="2 3">
    <name type="scientific">Tanacetum coccineum</name>
    <dbReference type="NCBI Taxonomy" id="301880"/>
    <lineage>
        <taxon>Eukaryota</taxon>
        <taxon>Viridiplantae</taxon>
        <taxon>Streptophyta</taxon>
        <taxon>Embryophyta</taxon>
        <taxon>Tracheophyta</taxon>
        <taxon>Spermatophyta</taxon>
        <taxon>Magnoliopsida</taxon>
        <taxon>eudicotyledons</taxon>
        <taxon>Gunneridae</taxon>
        <taxon>Pentapetalae</taxon>
        <taxon>asterids</taxon>
        <taxon>campanulids</taxon>
        <taxon>Asterales</taxon>
        <taxon>Asteraceae</taxon>
        <taxon>Asteroideae</taxon>
        <taxon>Anthemideae</taxon>
        <taxon>Anthemidinae</taxon>
        <taxon>Tanacetum</taxon>
    </lineage>
</organism>
<evidence type="ECO:0000256" key="1">
    <source>
        <dbReference type="SAM" id="Phobius"/>
    </source>
</evidence>
<feature type="transmembrane region" description="Helical" evidence="1">
    <location>
        <begin position="53"/>
        <end position="72"/>
    </location>
</feature>
<keyword evidence="3" id="KW-1185">Reference proteome</keyword>
<sequence>MVLDDRQRFNFGNDLKRSNIYDVSAFPRCQNVSLLSKETLSHDLISYLKLKRFSSYIGIALLTITGGLDMALDLNYSLGCLVDDLWASELTVPNISPADG</sequence>
<dbReference type="EMBL" id="BQNB010016476">
    <property type="protein sequence ID" value="GJT52231.1"/>
    <property type="molecule type" value="Genomic_DNA"/>
</dbReference>
<gene>
    <name evidence="2" type="ORF">Tco_0978388</name>
</gene>
<comment type="caution">
    <text evidence="2">The sequence shown here is derived from an EMBL/GenBank/DDBJ whole genome shotgun (WGS) entry which is preliminary data.</text>
</comment>
<reference evidence="2" key="1">
    <citation type="journal article" date="2022" name="Int. J. Mol. Sci.">
        <title>Draft Genome of Tanacetum Coccineum: Genomic Comparison of Closely Related Tanacetum-Family Plants.</title>
        <authorList>
            <person name="Yamashiro T."/>
            <person name="Shiraishi A."/>
            <person name="Nakayama K."/>
            <person name="Satake H."/>
        </authorList>
    </citation>
    <scope>NUCLEOTIDE SEQUENCE</scope>
</reference>
<dbReference type="Proteomes" id="UP001151760">
    <property type="component" value="Unassembled WGS sequence"/>
</dbReference>
<accession>A0ABQ5EMT4</accession>
<evidence type="ECO:0000313" key="2">
    <source>
        <dbReference type="EMBL" id="GJT52231.1"/>
    </source>
</evidence>
<protein>
    <submittedName>
        <fullName evidence="2">Uncharacterized protein</fullName>
    </submittedName>
</protein>
<evidence type="ECO:0000313" key="3">
    <source>
        <dbReference type="Proteomes" id="UP001151760"/>
    </source>
</evidence>